<dbReference type="Proteomes" id="UP001257627">
    <property type="component" value="Unassembled WGS sequence"/>
</dbReference>
<dbReference type="RefSeq" id="WP_316735045.1">
    <property type="nucleotide sequence ID" value="NZ_JARAKF010000001.1"/>
</dbReference>
<dbReference type="InterPro" id="IPR054202">
    <property type="entry name" value="DUF6907"/>
</dbReference>
<dbReference type="Pfam" id="PF21848">
    <property type="entry name" value="DUF6907"/>
    <property type="match status" value="1"/>
</dbReference>
<dbReference type="EMBL" id="JARAKF010000001">
    <property type="protein sequence ID" value="MDU8998223.1"/>
    <property type="molecule type" value="Genomic_DNA"/>
</dbReference>
<organism evidence="1 2">
    <name type="scientific">Streptomyces mirabilis</name>
    <dbReference type="NCBI Taxonomy" id="68239"/>
    <lineage>
        <taxon>Bacteria</taxon>
        <taxon>Bacillati</taxon>
        <taxon>Actinomycetota</taxon>
        <taxon>Actinomycetes</taxon>
        <taxon>Kitasatosporales</taxon>
        <taxon>Streptomycetaceae</taxon>
        <taxon>Streptomyces</taxon>
    </lineage>
</organism>
<comment type="caution">
    <text evidence="1">The sequence shown here is derived from an EMBL/GenBank/DDBJ whole genome shotgun (WGS) entry which is preliminary data.</text>
</comment>
<accession>A0ABU3UWB5</accession>
<evidence type="ECO:0000313" key="1">
    <source>
        <dbReference type="EMBL" id="MDU8998223.1"/>
    </source>
</evidence>
<name>A0ABU3UWB5_9ACTN</name>
<keyword evidence="2" id="KW-1185">Reference proteome</keyword>
<evidence type="ECO:0000313" key="2">
    <source>
        <dbReference type="Proteomes" id="UP001257627"/>
    </source>
</evidence>
<sequence length="124" mass="13742">MNARTVTLETLDHGLITVPEPGWCLGEHPATPCYRSDITHNSVTVKAAAQTDRHGLVPLLQAHISHAPYLELHSEPYPVVSVQLDCVEDFIAEDIPQLLEGLRSVERVLTFVATEAIRLRGERP</sequence>
<protein>
    <submittedName>
        <fullName evidence="1">Uncharacterized protein</fullName>
    </submittedName>
</protein>
<gene>
    <name evidence="1" type="ORF">PU648_38885</name>
</gene>
<reference evidence="1 2" key="1">
    <citation type="submission" date="2023-02" db="EMBL/GenBank/DDBJ databases">
        <authorList>
            <person name="Maleckis M."/>
        </authorList>
    </citation>
    <scope>NUCLEOTIDE SEQUENCE [LARGE SCALE GENOMIC DNA]</scope>
    <source>
        <strain evidence="1 2">P8-A2</strain>
    </source>
</reference>
<proteinExistence type="predicted"/>